<dbReference type="Pfam" id="PF02954">
    <property type="entry name" value="HTH_8"/>
    <property type="match status" value="1"/>
</dbReference>
<keyword evidence="1 2" id="KW-0597">Phosphoprotein</keyword>
<sequence>MNGLLVDDDVLYAQTLQRSLERRGVGLRIAHDGASALALARERRPDFVLLDLKLGRESGLALIEPLRALDASTRIVLMTGYASVATAVDAIKRGADDYLAKPVTADSLLRLLRGAAPETQAEPTMTPLARLEWEHIQQALQETGGNIAAAARLLGMHRRSLQRKLGKRPGPERRAPDTLGD</sequence>
<dbReference type="EMBL" id="JBHSHD010000008">
    <property type="protein sequence ID" value="MFC4820873.1"/>
    <property type="molecule type" value="Genomic_DNA"/>
</dbReference>
<feature type="compositionally biased region" description="Basic and acidic residues" evidence="3">
    <location>
        <begin position="169"/>
        <end position="181"/>
    </location>
</feature>
<protein>
    <submittedName>
        <fullName evidence="5">Response regulator transcription factor</fullName>
    </submittedName>
</protein>
<dbReference type="Gene3D" id="1.10.10.60">
    <property type="entry name" value="Homeodomain-like"/>
    <property type="match status" value="1"/>
</dbReference>
<dbReference type="SUPFAM" id="SSF52172">
    <property type="entry name" value="CheY-like"/>
    <property type="match status" value="1"/>
</dbReference>
<dbReference type="InterPro" id="IPR002197">
    <property type="entry name" value="HTH_Fis"/>
</dbReference>
<evidence type="ECO:0000256" key="1">
    <source>
        <dbReference type="ARBA" id="ARBA00022553"/>
    </source>
</evidence>
<reference evidence="6" key="1">
    <citation type="journal article" date="2019" name="Int. J. Syst. Evol. Microbiol.">
        <title>The Global Catalogue of Microorganisms (GCM) 10K type strain sequencing project: providing services to taxonomists for standard genome sequencing and annotation.</title>
        <authorList>
            <consortium name="The Broad Institute Genomics Platform"/>
            <consortium name="The Broad Institute Genome Sequencing Center for Infectious Disease"/>
            <person name="Wu L."/>
            <person name="Ma J."/>
        </authorList>
    </citation>
    <scope>NUCLEOTIDE SEQUENCE [LARGE SCALE GENOMIC DNA]</scope>
    <source>
        <strain evidence="6">CCUG 30340</strain>
    </source>
</reference>
<evidence type="ECO:0000256" key="3">
    <source>
        <dbReference type="SAM" id="MobiDB-lite"/>
    </source>
</evidence>
<proteinExistence type="predicted"/>
<comment type="caution">
    <text evidence="5">The sequence shown here is derived from an EMBL/GenBank/DDBJ whole genome shotgun (WGS) entry which is preliminary data.</text>
</comment>
<dbReference type="Proteomes" id="UP001595886">
    <property type="component" value="Unassembled WGS sequence"/>
</dbReference>
<feature type="modified residue" description="4-aspartylphosphate" evidence="2">
    <location>
        <position position="51"/>
    </location>
</feature>
<evidence type="ECO:0000259" key="4">
    <source>
        <dbReference type="PROSITE" id="PS50110"/>
    </source>
</evidence>
<dbReference type="PANTHER" id="PTHR44591">
    <property type="entry name" value="STRESS RESPONSE REGULATOR PROTEIN 1"/>
    <property type="match status" value="1"/>
</dbReference>
<dbReference type="PROSITE" id="PS50110">
    <property type="entry name" value="RESPONSE_REGULATORY"/>
    <property type="match status" value="1"/>
</dbReference>
<dbReference type="Pfam" id="PF00072">
    <property type="entry name" value="Response_reg"/>
    <property type="match status" value="1"/>
</dbReference>
<dbReference type="SUPFAM" id="SSF46689">
    <property type="entry name" value="Homeodomain-like"/>
    <property type="match status" value="1"/>
</dbReference>
<dbReference type="PANTHER" id="PTHR44591:SF3">
    <property type="entry name" value="RESPONSE REGULATORY DOMAIN-CONTAINING PROTEIN"/>
    <property type="match status" value="1"/>
</dbReference>
<feature type="region of interest" description="Disordered" evidence="3">
    <location>
        <begin position="161"/>
        <end position="181"/>
    </location>
</feature>
<dbReference type="InterPro" id="IPR009057">
    <property type="entry name" value="Homeodomain-like_sf"/>
</dbReference>
<dbReference type="PRINTS" id="PR01590">
    <property type="entry name" value="HTHFIS"/>
</dbReference>
<accession>A0ABV9QVS2</accession>
<keyword evidence="6" id="KW-1185">Reference proteome</keyword>
<dbReference type="InterPro" id="IPR011006">
    <property type="entry name" value="CheY-like_superfamily"/>
</dbReference>
<dbReference type="SMART" id="SM00448">
    <property type="entry name" value="REC"/>
    <property type="match status" value="1"/>
</dbReference>
<name>A0ABV9QVS2_9GAMM</name>
<evidence type="ECO:0000313" key="5">
    <source>
        <dbReference type="EMBL" id="MFC4820873.1"/>
    </source>
</evidence>
<dbReference type="Gene3D" id="3.40.50.2300">
    <property type="match status" value="1"/>
</dbReference>
<gene>
    <name evidence="5" type="ORF">ACFO6Q_11090</name>
</gene>
<dbReference type="CDD" id="cd17563">
    <property type="entry name" value="REC_RegA-like"/>
    <property type="match status" value="1"/>
</dbReference>
<organism evidence="5 6">
    <name type="scientific">Dokdonella ginsengisoli</name>
    <dbReference type="NCBI Taxonomy" id="363846"/>
    <lineage>
        <taxon>Bacteria</taxon>
        <taxon>Pseudomonadati</taxon>
        <taxon>Pseudomonadota</taxon>
        <taxon>Gammaproteobacteria</taxon>
        <taxon>Lysobacterales</taxon>
        <taxon>Rhodanobacteraceae</taxon>
        <taxon>Dokdonella</taxon>
    </lineage>
</organism>
<feature type="domain" description="Response regulatory" evidence="4">
    <location>
        <begin position="2"/>
        <end position="116"/>
    </location>
</feature>
<dbReference type="InterPro" id="IPR001789">
    <property type="entry name" value="Sig_transdc_resp-reg_receiver"/>
</dbReference>
<evidence type="ECO:0000313" key="6">
    <source>
        <dbReference type="Proteomes" id="UP001595886"/>
    </source>
</evidence>
<dbReference type="RefSeq" id="WP_380020972.1">
    <property type="nucleotide sequence ID" value="NZ_JBHSHD010000008.1"/>
</dbReference>
<evidence type="ECO:0000256" key="2">
    <source>
        <dbReference type="PROSITE-ProRule" id="PRU00169"/>
    </source>
</evidence>
<dbReference type="InterPro" id="IPR050595">
    <property type="entry name" value="Bact_response_regulator"/>
</dbReference>